<dbReference type="PANTHER" id="PTHR30468:SF10">
    <property type="entry name" value="TAUD_TFDA-LIKE DOMAIN-CONTAINING PROTEIN"/>
    <property type="match status" value="1"/>
</dbReference>
<proteinExistence type="inferred from homology"/>
<dbReference type="Proteomes" id="UP000321518">
    <property type="component" value="Unassembled WGS sequence"/>
</dbReference>
<dbReference type="Pfam" id="PF02668">
    <property type="entry name" value="TauD"/>
    <property type="match status" value="1"/>
</dbReference>
<evidence type="ECO:0000256" key="1">
    <source>
        <dbReference type="ARBA" id="ARBA00005896"/>
    </source>
</evidence>
<dbReference type="EMBL" id="BJWK01000021">
    <property type="protein sequence ID" value="GEM12487.1"/>
    <property type="molecule type" value="Genomic_DNA"/>
</dbReference>
<gene>
    <name evidence="8" type="ORF">Rt10032_c21g6504</name>
</gene>
<dbReference type="InterPro" id="IPR042098">
    <property type="entry name" value="TauD-like_sf"/>
</dbReference>
<protein>
    <recommendedName>
        <fullName evidence="7">TauD/TfdA-like domain-containing protein</fullName>
    </recommendedName>
</protein>
<evidence type="ECO:0000256" key="4">
    <source>
        <dbReference type="ARBA" id="ARBA00023002"/>
    </source>
</evidence>
<evidence type="ECO:0000256" key="6">
    <source>
        <dbReference type="SAM" id="MobiDB-lite"/>
    </source>
</evidence>
<dbReference type="GO" id="GO:0016706">
    <property type="term" value="F:2-oxoglutarate-dependent dioxygenase activity"/>
    <property type="evidence" value="ECO:0007669"/>
    <property type="project" value="TreeGrafter"/>
</dbReference>
<comment type="similarity">
    <text evidence="1">Belongs to the TfdA dioxygenase family.</text>
</comment>
<evidence type="ECO:0000259" key="7">
    <source>
        <dbReference type="Pfam" id="PF02668"/>
    </source>
</evidence>
<keyword evidence="3" id="KW-0223">Dioxygenase</keyword>
<evidence type="ECO:0000256" key="5">
    <source>
        <dbReference type="ARBA" id="ARBA00023004"/>
    </source>
</evidence>
<organism evidence="8 9">
    <name type="scientific">Rhodotorula toruloides</name>
    <name type="common">Yeast</name>
    <name type="synonym">Rhodosporidium toruloides</name>
    <dbReference type="NCBI Taxonomy" id="5286"/>
    <lineage>
        <taxon>Eukaryota</taxon>
        <taxon>Fungi</taxon>
        <taxon>Dikarya</taxon>
        <taxon>Basidiomycota</taxon>
        <taxon>Pucciniomycotina</taxon>
        <taxon>Microbotryomycetes</taxon>
        <taxon>Sporidiobolales</taxon>
        <taxon>Sporidiobolaceae</taxon>
        <taxon>Rhodotorula</taxon>
    </lineage>
</organism>
<keyword evidence="4" id="KW-0560">Oxidoreductase</keyword>
<dbReference type="InterPro" id="IPR051323">
    <property type="entry name" value="AtsK-like"/>
</dbReference>
<evidence type="ECO:0000256" key="2">
    <source>
        <dbReference type="ARBA" id="ARBA00022723"/>
    </source>
</evidence>
<dbReference type="InterPro" id="IPR003819">
    <property type="entry name" value="TauD/TfdA-like"/>
</dbReference>
<keyword evidence="2" id="KW-0479">Metal-binding</keyword>
<keyword evidence="5" id="KW-0408">Iron</keyword>
<evidence type="ECO:0000313" key="8">
    <source>
        <dbReference type="EMBL" id="GEM12487.1"/>
    </source>
</evidence>
<feature type="region of interest" description="Disordered" evidence="6">
    <location>
        <begin position="31"/>
        <end position="75"/>
    </location>
</feature>
<evidence type="ECO:0000313" key="9">
    <source>
        <dbReference type="Proteomes" id="UP000321518"/>
    </source>
</evidence>
<dbReference type="GO" id="GO:0046872">
    <property type="term" value="F:metal ion binding"/>
    <property type="evidence" value="ECO:0007669"/>
    <property type="project" value="UniProtKB-KW"/>
</dbReference>
<dbReference type="OrthoDB" id="10257314at2759"/>
<reference evidence="8 9" key="1">
    <citation type="submission" date="2019-07" db="EMBL/GenBank/DDBJ databases">
        <title>Rhodotorula toruloides NBRC10032 genome sequencing.</title>
        <authorList>
            <person name="Shida Y."/>
            <person name="Takaku H."/>
            <person name="Ogasawara W."/>
            <person name="Mori K."/>
        </authorList>
    </citation>
    <scope>NUCLEOTIDE SEQUENCE [LARGE SCALE GENOMIC DNA]</scope>
    <source>
        <strain evidence="8 9">NBRC10032</strain>
    </source>
</reference>
<dbReference type="Gene3D" id="3.60.130.10">
    <property type="entry name" value="Clavaminate synthase-like"/>
    <property type="match status" value="1"/>
</dbReference>
<dbReference type="PANTHER" id="PTHR30468">
    <property type="entry name" value="ALPHA-KETOGLUTARATE-DEPENDENT SULFONATE DIOXYGENASE"/>
    <property type="match status" value="1"/>
</dbReference>
<comment type="caution">
    <text evidence="8">The sequence shown here is derived from an EMBL/GenBank/DDBJ whole genome shotgun (WGS) entry which is preliminary data.</text>
</comment>
<sequence>MATATTTTVPPFAVKGTLSLPLKADAAPSHAQTASAAAAGLPTPPLTRPSSPSLSRKATRPYARPSTKHLDERKYPRVELTPAIGLQFTRELQVRGVLSLPEDDPKREEMLRELAYLISFHGVCIFPAQDLTPEELSFLTLALGKASGAPSDSSLHIHPTAELGENGRPTVGTISNVAGAMGRQINFKDERSELASQGIHSDISFEQRPARYSALRMTTLPPTGGDTMFYSSYAHASMLSRPMFTMLSSLSAIHSGRVFRDHARRFGFDLHLGPRGAPENVGDEFEAVHPVIRTNAVTGFHALNVNPTFTERIVGLTYDESRAMLDYLYKLQAQSHDAQVRIRWEKDTLCIWDNAAVLHAATFDFKGHERSGDRTVCVGEKPYYDPENGTTRKEALGSVV</sequence>
<feature type="compositionally biased region" description="Low complexity" evidence="6">
    <location>
        <begin position="31"/>
        <end position="41"/>
    </location>
</feature>
<feature type="domain" description="TauD/TfdA-like" evidence="7">
    <location>
        <begin position="97"/>
        <end position="371"/>
    </location>
</feature>
<dbReference type="GO" id="GO:0005737">
    <property type="term" value="C:cytoplasm"/>
    <property type="evidence" value="ECO:0007669"/>
    <property type="project" value="TreeGrafter"/>
</dbReference>
<evidence type="ECO:0000256" key="3">
    <source>
        <dbReference type="ARBA" id="ARBA00022964"/>
    </source>
</evidence>
<name>A0A511KQ42_RHOTO</name>
<dbReference type="AlphaFoldDB" id="A0A511KQ42"/>
<accession>A0A511KQ42</accession>
<dbReference type="SUPFAM" id="SSF51197">
    <property type="entry name" value="Clavaminate synthase-like"/>
    <property type="match status" value="1"/>
</dbReference>